<dbReference type="SUPFAM" id="SSF55811">
    <property type="entry name" value="Nudix"/>
    <property type="match status" value="1"/>
</dbReference>
<dbReference type="Gene3D" id="3.90.79.10">
    <property type="entry name" value="Nucleoside Triphosphate Pyrophosphohydrolase"/>
    <property type="match status" value="1"/>
</dbReference>
<dbReference type="RefSeq" id="WP_277731127.1">
    <property type="nucleotide sequence ID" value="NZ_CP120733.1"/>
</dbReference>
<comment type="cofactor">
    <cofactor evidence="2">
        <name>Mg(2+)</name>
        <dbReference type="ChEBI" id="CHEBI:18420"/>
    </cofactor>
</comment>
<organism evidence="8 9">
    <name type="scientific">Tepidibacter hydrothermalis</name>
    <dbReference type="NCBI Taxonomy" id="3036126"/>
    <lineage>
        <taxon>Bacteria</taxon>
        <taxon>Bacillati</taxon>
        <taxon>Bacillota</taxon>
        <taxon>Clostridia</taxon>
        <taxon>Peptostreptococcales</taxon>
        <taxon>Peptostreptococcaceae</taxon>
        <taxon>Tepidibacter</taxon>
    </lineage>
</organism>
<dbReference type="CDD" id="cd03426">
    <property type="entry name" value="NUDIX_CoAse_Nudt7"/>
    <property type="match status" value="1"/>
</dbReference>
<dbReference type="InterPro" id="IPR000086">
    <property type="entry name" value="NUDIX_hydrolase_dom"/>
</dbReference>
<evidence type="ECO:0000313" key="9">
    <source>
        <dbReference type="Proteomes" id="UP001222800"/>
    </source>
</evidence>
<name>A0ABY8E8I0_9FIRM</name>
<evidence type="ECO:0000256" key="3">
    <source>
        <dbReference type="ARBA" id="ARBA00022723"/>
    </source>
</evidence>
<evidence type="ECO:0000256" key="4">
    <source>
        <dbReference type="ARBA" id="ARBA00022801"/>
    </source>
</evidence>
<keyword evidence="4" id="KW-0378">Hydrolase</keyword>
<dbReference type="EMBL" id="CP120733">
    <property type="protein sequence ID" value="WFD09206.1"/>
    <property type="molecule type" value="Genomic_DNA"/>
</dbReference>
<dbReference type="Proteomes" id="UP001222800">
    <property type="component" value="Chromosome"/>
</dbReference>
<reference evidence="8 9" key="1">
    <citation type="submission" date="2023-03" db="EMBL/GenBank/DDBJ databases">
        <title>Complete genome sequence of Tepidibacter sp. SWIR-1, isolated from a deep-sea hydrothermal vent.</title>
        <authorList>
            <person name="Li X."/>
        </authorList>
    </citation>
    <scope>NUCLEOTIDE SEQUENCE [LARGE SCALE GENOMIC DNA]</scope>
    <source>
        <strain evidence="8 9">SWIR-1</strain>
    </source>
</reference>
<keyword evidence="3" id="KW-0479">Metal-binding</keyword>
<keyword evidence="9" id="KW-1185">Reference proteome</keyword>
<comment type="cofactor">
    <cofactor evidence="1">
        <name>Mn(2+)</name>
        <dbReference type="ChEBI" id="CHEBI:29035"/>
    </cofactor>
</comment>
<evidence type="ECO:0000256" key="1">
    <source>
        <dbReference type="ARBA" id="ARBA00001936"/>
    </source>
</evidence>
<feature type="domain" description="Nudix hydrolase" evidence="7">
    <location>
        <begin position="22"/>
        <end position="155"/>
    </location>
</feature>
<evidence type="ECO:0000256" key="5">
    <source>
        <dbReference type="ARBA" id="ARBA00022842"/>
    </source>
</evidence>
<dbReference type="PANTHER" id="PTHR12992:SF11">
    <property type="entry name" value="MITOCHONDRIAL COENZYME A DIPHOSPHATASE NUDT8"/>
    <property type="match status" value="1"/>
</dbReference>
<proteinExistence type="predicted"/>
<dbReference type="InterPro" id="IPR045121">
    <property type="entry name" value="CoAse"/>
</dbReference>
<keyword evidence="6" id="KW-0464">Manganese</keyword>
<evidence type="ECO:0000256" key="2">
    <source>
        <dbReference type="ARBA" id="ARBA00001946"/>
    </source>
</evidence>
<evidence type="ECO:0000313" key="8">
    <source>
        <dbReference type="EMBL" id="WFD09206.1"/>
    </source>
</evidence>
<keyword evidence="5" id="KW-0460">Magnesium</keyword>
<dbReference type="InterPro" id="IPR015797">
    <property type="entry name" value="NUDIX_hydrolase-like_dom_sf"/>
</dbReference>
<dbReference type="PANTHER" id="PTHR12992">
    <property type="entry name" value="NUDIX HYDROLASE"/>
    <property type="match status" value="1"/>
</dbReference>
<dbReference type="Pfam" id="PF00293">
    <property type="entry name" value="NUDIX"/>
    <property type="match status" value="1"/>
</dbReference>
<protein>
    <submittedName>
        <fullName evidence="8">CoA pyrophosphatase</fullName>
    </submittedName>
</protein>
<accession>A0ABY8E8I0</accession>
<sequence>MIQKITSSFNKFKPQLNGYTNLVKASVLIPLIEKNSDIFLLFEVRSKNLNTSPSEISFPGGKFDECDITLRQTAIRETCEELGLNEDNISITTPLNVLLTPFNMIIHPFLGTINDYNAISINEDEVDHIFLVPLSFFINTKPKSYKHKIKIHPCNDFPYSLIPNGQNYKFKDGIYDTLIYEYKNYVIWGITARIIKDFVDTLKDNRYL</sequence>
<evidence type="ECO:0000259" key="7">
    <source>
        <dbReference type="PROSITE" id="PS51462"/>
    </source>
</evidence>
<evidence type="ECO:0000256" key="6">
    <source>
        <dbReference type="ARBA" id="ARBA00023211"/>
    </source>
</evidence>
<gene>
    <name evidence="8" type="ORF">P4S50_12515</name>
</gene>
<dbReference type="PROSITE" id="PS51462">
    <property type="entry name" value="NUDIX"/>
    <property type="match status" value="1"/>
</dbReference>